<organism evidence="13 14">
    <name type="scientific">Bugula neritina</name>
    <name type="common">Brown bryozoan</name>
    <name type="synonym">Sertularia neritina</name>
    <dbReference type="NCBI Taxonomy" id="10212"/>
    <lineage>
        <taxon>Eukaryota</taxon>
        <taxon>Metazoa</taxon>
        <taxon>Spiralia</taxon>
        <taxon>Lophotrochozoa</taxon>
        <taxon>Bryozoa</taxon>
        <taxon>Gymnolaemata</taxon>
        <taxon>Cheilostomatida</taxon>
        <taxon>Flustrina</taxon>
        <taxon>Buguloidea</taxon>
        <taxon>Bugulidae</taxon>
        <taxon>Bugula</taxon>
    </lineage>
</organism>
<feature type="transmembrane region" description="Helical" evidence="11">
    <location>
        <begin position="209"/>
        <end position="230"/>
    </location>
</feature>
<dbReference type="PANTHER" id="PTHR24248:SF187">
    <property type="entry name" value="OCTOPAMINE RECEPTOR BETA-2R"/>
    <property type="match status" value="1"/>
</dbReference>
<evidence type="ECO:0000259" key="12">
    <source>
        <dbReference type="PROSITE" id="PS50262"/>
    </source>
</evidence>
<keyword evidence="6 11" id="KW-0472">Membrane</keyword>
<keyword evidence="3 10" id="KW-0812">Transmembrane</keyword>
<feature type="transmembrane region" description="Helical" evidence="11">
    <location>
        <begin position="30"/>
        <end position="55"/>
    </location>
</feature>
<dbReference type="Pfam" id="PF00001">
    <property type="entry name" value="7tm_1"/>
    <property type="match status" value="1"/>
</dbReference>
<keyword evidence="7" id="KW-1015">Disulfide bond</keyword>
<dbReference type="FunFam" id="1.20.1070.10:FF:000523">
    <property type="entry name" value="5-hydroxytryptamine receptor 2B"/>
    <property type="match status" value="1"/>
</dbReference>
<name>A0A7J7JTG9_BUGNE</name>
<dbReference type="PROSITE" id="PS00237">
    <property type="entry name" value="G_PROTEIN_RECEP_F1_1"/>
    <property type="match status" value="1"/>
</dbReference>
<evidence type="ECO:0000256" key="2">
    <source>
        <dbReference type="ARBA" id="ARBA00022475"/>
    </source>
</evidence>
<evidence type="ECO:0000256" key="1">
    <source>
        <dbReference type="ARBA" id="ARBA00004651"/>
    </source>
</evidence>
<dbReference type="Proteomes" id="UP000593567">
    <property type="component" value="Unassembled WGS sequence"/>
</dbReference>
<dbReference type="PRINTS" id="PR00242">
    <property type="entry name" value="DOPAMINER"/>
</dbReference>
<feature type="transmembrane region" description="Helical" evidence="11">
    <location>
        <begin position="265"/>
        <end position="291"/>
    </location>
</feature>
<dbReference type="SUPFAM" id="SSF81321">
    <property type="entry name" value="Family A G protein-coupled receptor-like"/>
    <property type="match status" value="1"/>
</dbReference>
<dbReference type="GO" id="GO:0043410">
    <property type="term" value="P:positive regulation of MAPK cascade"/>
    <property type="evidence" value="ECO:0007669"/>
    <property type="project" value="TreeGrafter"/>
</dbReference>
<evidence type="ECO:0000256" key="6">
    <source>
        <dbReference type="ARBA" id="ARBA00023136"/>
    </source>
</evidence>
<feature type="transmembrane region" description="Helical" evidence="11">
    <location>
        <begin position="104"/>
        <end position="125"/>
    </location>
</feature>
<dbReference type="InterPro" id="IPR017452">
    <property type="entry name" value="GPCR_Rhodpsn_7TM"/>
</dbReference>
<keyword evidence="14" id="KW-1185">Reference proteome</keyword>
<dbReference type="OrthoDB" id="5957871at2759"/>
<reference evidence="13" key="1">
    <citation type="submission" date="2020-06" db="EMBL/GenBank/DDBJ databases">
        <title>Draft genome of Bugula neritina, a colonial animal packing powerful symbionts and potential medicines.</title>
        <authorList>
            <person name="Rayko M."/>
        </authorList>
    </citation>
    <scope>NUCLEOTIDE SEQUENCE [LARGE SCALE GENOMIC DNA]</scope>
    <source>
        <strain evidence="13">Kwan_BN1</strain>
    </source>
</reference>
<keyword evidence="5 10" id="KW-0297">G-protein coupled receptor</keyword>
<dbReference type="PANTHER" id="PTHR24248">
    <property type="entry name" value="ADRENERGIC RECEPTOR-RELATED G-PROTEIN COUPLED RECEPTOR"/>
    <property type="match status" value="1"/>
</dbReference>
<evidence type="ECO:0000313" key="14">
    <source>
        <dbReference type="Proteomes" id="UP000593567"/>
    </source>
</evidence>
<dbReference type="PRINTS" id="PR00237">
    <property type="entry name" value="GPCRRHODOPSN"/>
</dbReference>
<evidence type="ECO:0000256" key="11">
    <source>
        <dbReference type="SAM" id="Phobius"/>
    </source>
</evidence>
<comment type="similarity">
    <text evidence="10">Belongs to the G-protein coupled receptor 1 family.</text>
</comment>
<evidence type="ECO:0000256" key="4">
    <source>
        <dbReference type="ARBA" id="ARBA00022989"/>
    </source>
</evidence>
<dbReference type="InterPro" id="IPR000929">
    <property type="entry name" value="Dopamine_rcpt"/>
</dbReference>
<comment type="subcellular location">
    <subcellularLocation>
        <location evidence="1">Cell membrane</location>
        <topology evidence="1">Multi-pass membrane protein</topology>
    </subcellularLocation>
</comment>
<evidence type="ECO:0000256" key="5">
    <source>
        <dbReference type="ARBA" id="ARBA00023040"/>
    </source>
</evidence>
<keyword evidence="2" id="KW-1003">Cell membrane</keyword>
<dbReference type="GO" id="GO:0004989">
    <property type="term" value="F:octopamine receptor activity"/>
    <property type="evidence" value="ECO:0007669"/>
    <property type="project" value="TreeGrafter"/>
</dbReference>
<dbReference type="PROSITE" id="PS50262">
    <property type="entry name" value="G_PROTEIN_RECEP_F1_2"/>
    <property type="match status" value="1"/>
</dbReference>
<proteinExistence type="inferred from homology"/>
<keyword evidence="9 10" id="KW-0807">Transducer</keyword>
<gene>
    <name evidence="13" type="ORF">EB796_012715</name>
</gene>
<evidence type="ECO:0000256" key="10">
    <source>
        <dbReference type="RuleBase" id="RU000688"/>
    </source>
</evidence>
<dbReference type="SMART" id="SM01381">
    <property type="entry name" value="7TM_GPCR_Srsx"/>
    <property type="match status" value="1"/>
</dbReference>
<evidence type="ECO:0000256" key="7">
    <source>
        <dbReference type="ARBA" id="ARBA00023157"/>
    </source>
</evidence>
<sequence length="408" mass="46004">MLLNSTLSPHSSTITESSRTEAELNLWQQSLIGCFLSITTIISIFGNVLVCVAILTHRKLKKVSNLFLISLAIADLVVSSLVMPFAIANDLLQYWPFAQGFCNIWISFDILSATASILNLCAISIDRYIHMTNPFGYERWMTNRKCLGFIALIWLLSILISFLPINLGWHKKKIDFSSSISALPSSIEAFTESQKNENNLCFIDLSSTYAVISSSISFFLPCLVMVAIYIKMYNLARRHAESIKKTQAYVVQNGSKSKANENKALFTLGMIMGLFLLCWIPFFTVNIVIAFCEKCVPKTVFTAFSWLGYFNSTMNPIIYSKFNADFRDAFRIILFCERCRDRDPYKMKIRSRTSSNIMAMKKIQSSTGNTQNGVAKIHANGGNVEHHQNEVQTLIVKGDINDNLVNES</sequence>
<dbReference type="GO" id="GO:0005886">
    <property type="term" value="C:plasma membrane"/>
    <property type="evidence" value="ECO:0007669"/>
    <property type="project" value="UniProtKB-SubCell"/>
</dbReference>
<evidence type="ECO:0000256" key="3">
    <source>
        <dbReference type="ARBA" id="ARBA00022692"/>
    </source>
</evidence>
<feature type="transmembrane region" description="Helical" evidence="11">
    <location>
        <begin position="146"/>
        <end position="169"/>
    </location>
</feature>
<feature type="transmembrane region" description="Helical" evidence="11">
    <location>
        <begin position="67"/>
        <end position="88"/>
    </location>
</feature>
<comment type="caution">
    <text evidence="13">The sequence shown here is derived from an EMBL/GenBank/DDBJ whole genome shotgun (WGS) entry which is preliminary data.</text>
</comment>
<dbReference type="InterPro" id="IPR000276">
    <property type="entry name" value="GPCR_Rhodpsn"/>
</dbReference>
<evidence type="ECO:0000313" key="13">
    <source>
        <dbReference type="EMBL" id="KAF6028964.1"/>
    </source>
</evidence>
<keyword evidence="8 10" id="KW-0675">Receptor</keyword>
<dbReference type="Gene3D" id="1.20.1070.10">
    <property type="entry name" value="Rhodopsin 7-helix transmembrane proteins"/>
    <property type="match status" value="1"/>
</dbReference>
<feature type="domain" description="G-protein coupled receptors family 1 profile" evidence="12">
    <location>
        <begin position="46"/>
        <end position="319"/>
    </location>
</feature>
<dbReference type="AlphaFoldDB" id="A0A7J7JTG9"/>
<evidence type="ECO:0000256" key="8">
    <source>
        <dbReference type="ARBA" id="ARBA00023170"/>
    </source>
</evidence>
<accession>A0A7J7JTG9</accession>
<dbReference type="GO" id="GO:0071880">
    <property type="term" value="P:adenylate cyclase-activating adrenergic receptor signaling pathway"/>
    <property type="evidence" value="ECO:0007669"/>
    <property type="project" value="TreeGrafter"/>
</dbReference>
<dbReference type="EMBL" id="VXIV02001873">
    <property type="protein sequence ID" value="KAF6028964.1"/>
    <property type="molecule type" value="Genomic_DNA"/>
</dbReference>
<keyword evidence="4 11" id="KW-1133">Transmembrane helix</keyword>
<protein>
    <submittedName>
        <fullName evidence="13">Dop-1</fullName>
    </submittedName>
</protein>
<evidence type="ECO:0000256" key="9">
    <source>
        <dbReference type="ARBA" id="ARBA00023224"/>
    </source>
</evidence>